<proteinExistence type="predicted"/>
<dbReference type="Proteomes" id="UP000461768">
    <property type="component" value="Unassembled WGS sequence"/>
</dbReference>
<dbReference type="OrthoDB" id="1683411at2"/>
<organism evidence="1 2">
    <name type="scientific">Candidatus Galacturonatibacter soehngenii</name>
    <dbReference type="NCBI Taxonomy" id="2307010"/>
    <lineage>
        <taxon>Bacteria</taxon>
        <taxon>Bacillati</taxon>
        <taxon>Bacillota</taxon>
        <taxon>Clostridia</taxon>
        <taxon>Lachnospirales</taxon>
        <taxon>Lachnospiraceae</taxon>
        <taxon>Candidatus Galacturonatibacter</taxon>
    </lineage>
</organism>
<dbReference type="AlphaFoldDB" id="A0A7V7UCH7"/>
<reference evidence="1 2" key="2">
    <citation type="submission" date="2020-02" db="EMBL/GenBank/DDBJ databases">
        <title>Candidatus Galacturonibacter soehngenii shows hetero-acetogenic catabolism of galacturonic acid but lacks a canonical carbon monoxide dehydrogenase/acetyl-CoA synthase complex.</title>
        <authorList>
            <person name="Diender M."/>
            <person name="Stouten G.R."/>
            <person name="Petersen J.F."/>
            <person name="Nielsen P.H."/>
            <person name="Dueholm M.S."/>
            <person name="Pronk J.T."/>
            <person name="Van Loosdrecht M.C.M."/>
        </authorList>
    </citation>
    <scope>NUCLEOTIDE SEQUENCE [LARGE SCALE GENOMIC DNA]</scope>
    <source>
        <strain evidence="1">GalUA</strain>
    </source>
</reference>
<evidence type="ECO:0000313" key="2">
    <source>
        <dbReference type="Proteomes" id="UP000461768"/>
    </source>
</evidence>
<dbReference type="RefSeq" id="WP_151146517.1">
    <property type="nucleotide sequence ID" value="NZ_WAGX01000005.1"/>
</dbReference>
<reference evidence="1 2" key="1">
    <citation type="submission" date="2019-09" db="EMBL/GenBank/DDBJ databases">
        <authorList>
            <person name="Valk L.C."/>
        </authorList>
    </citation>
    <scope>NUCLEOTIDE SEQUENCE [LARGE SCALE GENOMIC DNA]</scope>
    <source>
        <strain evidence="1">GalUA</strain>
    </source>
</reference>
<sequence>MYLKRDIDIKNFLLQVTKCAEDVFFETTEGDVLNLSSTLSQYVFCSISIQPEYWVTGTIRCANASDYKILSDYLLEV</sequence>
<gene>
    <name evidence="1" type="ORF">F7O84_14230</name>
</gene>
<name>A0A7V7UCH7_9FIRM</name>
<keyword evidence="2" id="KW-1185">Reference proteome</keyword>
<evidence type="ECO:0000313" key="1">
    <source>
        <dbReference type="EMBL" id="KAB1438679.1"/>
    </source>
</evidence>
<accession>A0A7V7UCH7</accession>
<comment type="caution">
    <text evidence="1">The sequence shown here is derived from an EMBL/GenBank/DDBJ whole genome shotgun (WGS) entry which is preliminary data.</text>
</comment>
<dbReference type="EMBL" id="WAGX01000005">
    <property type="protein sequence ID" value="KAB1438679.1"/>
    <property type="molecule type" value="Genomic_DNA"/>
</dbReference>
<protein>
    <submittedName>
        <fullName evidence="1">Polya polymerase</fullName>
    </submittedName>
</protein>